<reference evidence="7 8" key="3">
    <citation type="submission" date="2018-08" db="EMBL/GenBank/DDBJ databases">
        <title>A genome reference for cultivated species of the human gut microbiota.</title>
        <authorList>
            <person name="Zou Y."/>
            <person name="Xue W."/>
            <person name="Luo G."/>
        </authorList>
    </citation>
    <scope>NUCLEOTIDE SEQUENCE [LARGE SCALE GENOMIC DNA]</scope>
    <source>
        <strain evidence="4 7">AF14-23</strain>
        <strain evidence="3 8">AF21-24</strain>
    </source>
</reference>
<sequence length="64" mass="7133">MRKCEKCGTVMRADLRLKVNGGGYGIVVDVDEKQKTTTIDDVKVAVCPECGHTEMYLEDLTKLK</sequence>
<dbReference type="Proteomes" id="UP000095413">
    <property type="component" value="Unassembled WGS sequence"/>
</dbReference>
<dbReference type="RefSeq" id="WP_055056113.1">
    <property type="nucleotide sequence ID" value="NZ_CAXSLC010000064.1"/>
</dbReference>
<dbReference type="Pfam" id="PF09855">
    <property type="entry name" value="Zn_ribbon_13"/>
    <property type="match status" value="1"/>
</dbReference>
<evidence type="ECO:0000313" key="1">
    <source>
        <dbReference type="EMBL" id="CUP58914.1"/>
    </source>
</evidence>
<dbReference type="Proteomes" id="UP000265828">
    <property type="component" value="Unassembled WGS sequence"/>
</dbReference>
<dbReference type="OrthoDB" id="1644422at2"/>
<evidence type="ECO:0000313" key="8">
    <source>
        <dbReference type="Proteomes" id="UP000284242"/>
    </source>
</evidence>
<protein>
    <submittedName>
        <fullName evidence="2">Nucleic acid-binding protein</fullName>
    </submittedName>
</protein>
<dbReference type="EMBL" id="CZBA01000009">
    <property type="protein sequence ID" value="CUP58914.1"/>
    <property type="molecule type" value="Genomic_DNA"/>
</dbReference>
<gene>
    <name evidence="2" type="ORF">C4886_03070</name>
    <name evidence="4" type="ORF">DWW07_17615</name>
    <name evidence="3" type="ORF">DWX77_12405</name>
    <name evidence="1" type="ORF">ERS852533_01873</name>
</gene>
<evidence type="ECO:0000313" key="4">
    <source>
        <dbReference type="EMBL" id="RGV60233.1"/>
    </source>
</evidence>
<reference evidence="1 5" key="1">
    <citation type="submission" date="2015-09" db="EMBL/GenBank/DDBJ databases">
        <authorList>
            <consortium name="Pathogen Informatics"/>
        </authorList>
    </citation>
    <scope>NUCLEOTIDE SEQUENCE [LARGE SCALE GENOMIC DNA]</scope>
    <source>
        <strain evidence="1 5">2789STDY5834921</strain>
    </source>
</reference>
<evidence type="ECO:0000313" key="2">
    <source>
        <dbReference type="EMBL" id="RCH45810.1"/>
    </source>
</evidence>
<dbReference type="Proteomes" id="UP000253208">
    <property type="component" value="Unassembled WGS sequence"/>
</dbReference>
<dbReference type="AlphaFoldDB" id="A0A174PD00"/>
<evidence type="ECO:0000313" key="5">
    <source>
        <dbReference type="Proteomes" id="UP000095413"/>
    </source>
</evidence>
<name>A0A174PD00_9FIRM</name>
<dbReference type="EMBL" id="PSQG01000003">
    <property type="protein sequence ID" value="RCH45810.1"/>
    <property type="molecule type" value="Genomic_DNA"/>
</dbReference>
<dbReference type="EMBL" id="QRZI01000021">
    <property type="protein sequence ID" value="RGV60233.1"/>
    <property type="molecule type" value="Genomic_DNA"/>
</dbReference>
<reference evidence="2 6" key="2">
    <citation type="submission" date="2018-02" db="EMBL/GenBank/DDBJ databases">
        <title>Complete genome sequencing of Faecalibacterium prausnitzii strains isolated from the human gut.</title>
        <authorList>
            <person name="Fitzgerald B.C."/>
            <person name="Shkoporov A.N."/>
            <person name="Ross P.R."/>
            <person name="Hill C."/>
        </authorList>
    </citation>
    <scope>NUCLEOTIDE SEQUENCE [LARGE SCALE GENOMIC DNA]</scope>
    <source>
        <strain evidence="2 6">APC942/31-1</strain>
    </source>
</reference>
<evidence type="ECO:0000313" key="3">
    <source>
        <dbReference type="EMBL" id="RGS71174.1"/>
    </source>
</evidence>
<dbReference type="InterPro" id="IPR018652">
    <property type="entry name" value="DUF2082_NA-bd_Znr"/>
</dbReference>
<accession>A0A174PD00</accession>
<proteinExistence type="predicted"/>
<evidence type="ECO:0000313" key="6">
    <source>
        <dbReference type="Proteomes" id="UP000253208"/>
    </source>
</evidence>
<organism evidence="1 5">
    <name type="scientific">Blautia obeum</name>
    <dbReference type="NCBI Taxonomy" id="40520"/>
    <lineage>
        <taxon>Bacteria</taxon>
        <taxon>Bacillati</taxon>
        <taxon>Bacillota</taxon>
        <taxon>Clostridia</taxon>
        <taxon>Lachnospirales</taxon>
        <taxon>Lachnospiraceae</taxon>
        <taxon>Blautia</taxon>
    </lineage>
</organism>
<dbReference type="EMBL" id="QRVV01000042">
    <property type="protein sequence ID" value="RGS71174.1"/>
    <property type="molecule type" value="Genomic_DNA"/>
</dbReference>
<dbReference type="Proteomes" id="UP000284242">
    <property type="component" value="Unassembled WGS sequence"/>
</dbReference>
<evidence type="ECO:0000313" key="7">
    <source>
        <dbReference type="Proteomes" id="UP000265828"/>
    </source>
</evidence>